<accession>A0ACB0IWX0</accession>
<evidence type="ECO:0000313" key="2">
    <source>
        <dbReference type="Proteomes" id="UP001177021"/>
    </source>
</evidence>
<dbReference type="EMBL" id="CASHSV030000013">
    <property type="protein sequence ID" value="CAJ2637086.1"/>
    <property type="molecule type" value="Genomic_DNA"/>
</dbReference>
<name>A0ACB0IWX0_TRIPR</name>
<reference evidence="1" key="1">
    <citation type="submission" date="2023-10" db="EMBL/GenBank/DDBJ databases">
        <authorList>
            <person name="Rodriguez Cubillos JULIANA M."/>
            <person name="De Vega J."/>
        </authorList>
    </citation>
    <scope>NUCLEOTIDE SEQUENCE</scope>
</reference>
<dbReference type="Proteomes" id="UP001177021">
    <property type="component" value="Unassembled WGS sequence"/>
</dbReference>
<proteinExistence type="predicted"/>
<keyword evidence="2" id="KW-1185">Reference proteome</keyword>
<evidence type="ECO:0000313" key="1">
    <source>
        <dbReference type="EMBL" id="CAJ2637086.1"/>
    </source>
</evidence>
<gene>
    <name evidence="1" type="ORF">MILVUS5_LOCUS7483</name>
</gene>
<sequence length="142" mass="16495">MDATKTFIERPFHVEQICRLESKNLSLHTCGWNQFQNSNSSSLLFNIITHFLYHGFQIFSHQISHPSPPSLPSLSFFIIEEHQKASSGGFFSVFKWKGPQFSSMFLHQILVSNHIIFLALECFIVCQVYKLGFDWVSFINFN</sequence>
<comment type="caution">
    <text evidence="1">The sequence shown here is derived from an EMBL/GenBank/DDBJ whole genome shotgun (WGS) entry which is preliminary data.</text>
</comment>
<protein>
    <submittedName>
        <fullName evidence="1">Uncharacterized protein</fullName>
    </submittedName>
</protein>
<organism evidence="1 2">
    <name type="scientific">Trifolium pratense</name>
    <name type="common">Red clover</name>
    <dbReference type="NCBI Taxonomy" id="57577"/>
    <lineage>
        <taxon>Eukaryota</taxon>
        <taxon>Viridiplantae</taxon>
        <taxon>Streptophyta</taxon>
        <taxon>Embryophyta</taxon>
        <taxon>Tracheophyta</taxon>
        <taxon>Spermatophyta</taxon>
        <taxon>Magnoliopsida</taxon>
        <taxon>eudicotyledons</taxon>
        <taxon>Gunneridae</taxon>
        <taxon>Pentapetalae</taxon>
        <taxon>rosids</taxon>
        <taxon>fabids</taxon>
        <taxon>Fabales</taxon>
        <taxon>Fabaceae</taxon>
        <taxon>Papilionoideae</taxon>
        <taxon>50 kb inversion clade</taxon>
        <taxon>NPAAA clade</taxon>
        <taxon>Hologalegina</taxon>
        <taxon>IRL clade</taxon>
        <taxon>Trifolieae</taxon>
        <taxon>Trifolium</taxon>
    </lineage>
</organism>